<feature type="chain" id="PRO_5014917889" evidence="1">
    <location>
        <begin position="20"/>
        <end position="77"/>
    </location>
</feature>
<protein>
    <submittedName>
        <fullName evidence="2">Uncharacterized protein</fullName>
    </submittedName>
</protein>
<comment type="caution">
    <text evidence="2">The sequence shown here is derived from an EMBL/GenBank/DDBJ whole genome shotgun (WGS) entry which is preliminary data.</text>
</comment>
<accession>A0A2N5SYV6</accession>
<name>A0A2N5SYV6_9BASI</name>
<reference evidence="2 3" key="1">
    <citation type="submission" date="2017-11" db="EMBL/GenBank/DDBJ databases">
        <title>De novo assembly and phasing of dikaryotic genomes from two isolates of Puccinia coronata f. sp. avenae, the causal agent of oat crown rust.</title>
        <authorList>
            <person name="Miller M.E."/>
            <person name="Zhang Y."/>
            <person name="Omidvar V."/>
            <person name="Sperschneider J."/>
            <person name="Schwessinger B."/>
            <person name="Raley C."/>
            <person name="Palmer J.M."/>
            <person name="Garnica D."/>
            <person name="Upadhyaya N."/>
            <person name="Rathjen J."/>
            <person name="Taylor J.M."/>
            <person name="Park R.F."/>
            <person name="Dodds P.N."/>
            <person name="Hirsch C.D."/>
            <person name="Kianian S.F."/>
            <person name="Figueroa M."/>
        </authorList>
    </citation>
    <scope>NUCLEOTIDE SEQUENCE [LARGE SCALE GENOMIC DNA]</scope>
    <source>
        <strain evidence="2">12NC29</strain>
    </source>
</reference>
<evidence type="ECO:0000313" key="2">
    <source>
        <dbReference type="EMBL" id="PLW18415.1"/>
    </source>
</evidence>
<evidence type="ECO:0000313" key="3">
    <source>
        <dbReference type="Proteomes" id="UP000235388"/>
    </source>
</evidence>
<sequence>MQFLLASLISLLLLQAALALPAPVATNKSLQQRFSATSKSILARDGAIGSLWDAFQTDKYRYCPGNQESVWVALRVP</sequence>
<gene>
    <name evidence="2" type="ORF">PCANC_08827</name>
</gene>
<dbReference type="Proteomes" id="UP000235388">
    <property type="component" value="Unassembled WGS sequence"/>
</dbReference>
<proteinExistence type="predicted"/>
<organism evidence="2 3">
    <name type="scientific">Puccinia coronata f. sp. avenae</name>
    <dbReference type="NCBI Taxonomy" id="200324"/>
    <lineage>
        <taxon>Eukaryota</taxon>
        <taxon>Fungi</taxon>
        <taxon>Dikarya</taxon>
        <taxon>Basidiomycota</taxon>
        <taxon>Pucciniomycotina</taxon>
        <taxon>Pucciniomycetes</taxon>
        <taxon>Pucciniales</taxon>
        <taxon>Pucciniaceae</taxon>
        <taxon>Puccinia</taxon>
    </lineage>
</organism>
<keyword evidence="1" id="KW-0732">Signal</keyword>
<feature type="signal peptide" evidence="1">
    <location>
        <begin position="1"/>
        <end position="19"/>
    </location>
</feature>
<dbReference type="EMBL" id="PGCJ01000832">
    <property type="protein sequence ID" value="PLW18415.1"/>
    <property type="molecule type" value="Genomic_DNA"/>
</dbReference>
<keyword evidence="3" id="KW-1185">Reference proteome</keyword>
<dbReference type="AlphaFoldDB" id="A0A2N5SYV6"/>
<evidence type="ECO:0000256" key="1">
    <source>
        <dbReference type="SAM" id="SignalP"/>
    </source>
</evidence>